<comment type="subcellular location">
    <subcellularLocation>
        <location evidence="1">Periplasm</location>
    </subcellularLocation>
</comment>
<dbReference type="InterPro" id="IPR005588">
    <property type="entry name" value="MucB_RseB"/>
</dbReference>
<dbReference type="Pfam" id="PF03888">
    <property type="entry name" value="MucB_RseB"/>
    <property type="match status" value="1"/>
</dbReference>
<dbReference type="PIRSF" id="PIRSF005427">
    <property type="entry name" value="RseB"/>
    <property type="match status" value="1"/>
</dbReference>
<evidence type="ECO:0000259" key="6">
    <source>
        <dbReference type="Pfam" id="PF03888"/>
    </source>
</evidence>
<dbReference type="GO" id="GO:0032885">
    <property type="term" value="P:regulation of polysaccharide biosynthetic process"/>
    <property type="evidence" value="ECO:0007669"/>
    <property type="project" value="TreeGrafter"/>
</dbReference>
<gene>
    <name evidence="8" type="ORF">CCO03_03360</name>
</gene>
<dbReference type="Gene3D" id="2.50.20.10">
    <property type="entry name" value="Lipoprotein localisation LolA/LolB/LppX"/>
    <property type="match status" value="1"/>
</dbReference>
<dbReference type="OrthoDB" id="7067274at2"/>
<dbReference type="GO" id="GO:0045152">
    <property type="term" value="F:antisigma factor binding"/>
    <property type="evidence" value="ECO:0007669"/>
    <property type="project" value="TreeGrafter"/>
</dbReference>
<feature type="domain" description="MucB/RseB C-terminal" evidence="7">
    <location>
        <begin position="242"/>
        <end position="340"/>
    </location>
</feature>
<reference evidence="8 9" key="1">
    <citation type="submission" date="2017-05" db="EMBL/GenBank/DDBJ databases">
        <authorList>
            <person name="Song R."/>
            <person name="Chenine A.L."/>
            <person name="Ruprecht R.M."/>
        </authorList>
    </citation>
    <scope>NUCLEOTIDE SEQUENCE [LARGE SCALE GENOMIC DNA]</scope>
    <source>
        <strain evidence="8 9">DSM 26136</strain>
    </source>
</reference>
<dbReference type="PROSITE" id="PS51318">
    <property type="entry name" value="TAT"/>
    <property type="match status" value="1"/>
</dbReference>
<evidence type="ECO:0000313" key="8">
    <source>
        <dbReference type="EMBL" id="ARU03848.1"/>
    </source>
</evidence>
<protein>
    <recommendedName>
        <fullName evidence="10">Transcriptional regulator</fullName>
    </recommendedName>
</protein>
<evidence type="ECO:0000256" key="5">
    <source>
        <dbReference type="SAM" id="SignalP"/>
    </source>
</evidence>
<dbReference type="GO" id="GO:0030288">
    <property type="term" value="C:outer membrane-bounded periplasmic space"/>
    <property type="evidence" value="ECO:0007669"/>
    <property type="project" value="TreeGrafter"/>
</dbReference>
<dbReference type="InterPro" id="IPR033434">
    <property type="entry name" value="MucB/RseB_N"/>
</dbReference>
<keyword evidence="4" id="KW-0574">Periplasm</keyword>
<dbReference type="Proteomes" id="UP000196138">
    <property type="component" value="Chromosome"/>
</dbReference>
<name>A0A1Y0EK85_9BURK</name>
<dbReference type="InterPro" id="IPR033436">
    <property type="entry name" value="MucB/RseB_C"/>
</dbReference>
<dbReference type="Gene3D" id="3.30.200.100">
    <property type="entry name" value="MucB/RseB, C-terminal domain"/>
    <property type="match status" value="1"/>
</dbReference>
<dbReference type="PANTHER" id="PTHR38782:SF1">
    <property type="entry name" value="SIGMA-E FACTOR REGULATORY PROTEIN RSEB"/>
    <property type="match status" value="1"/>
</dbReference>
<evidence type="ECO:0000313" key="9">
    <source>
        <dbReference type="Proteomes" id="UP000196138"/>
    </source>
</evidence>
<accession>A0A1Y0EK85</accession>
<keyword evidence="3 5" id="KW-0732">Signal</keyword>
<organism evidence="8 9">
    <name type="scientific">Comamonas serinivorans</name>
    <dbReference type="NCBI Taxonomy" id="1082851"/>
    <lineage>
        <taxon>Bacteria</taxon>
        <taxon>Pseudomonadati</taxon>
        <taxon>Pseudomonadota</taxon>
        <taxon>Betaproteobacteria</taxon>
        <taxon>Burkholderiales</taxon>
        <taxon>Comamonadaceae</taxon>
        <taxon>Comamonas</taxon>
    </lineage>
</organism>
<dbReference type="InterPro" id="IPR038484">
    <property type="entry name" value="MucB/RseB_C_sf"/>
</dbReference>
<evidence type="ECO:0008006" key="10">
    <source>
        <dbReference type="Google" id="ProtNLM"/>
    </source>
</evidence>
<dbReference type="InterPro" id="IPR006311">
    <property type="entry name" value="TAT_signal"/>
</dbReference>
<feature type="chain" id="PRO_5013344727" description="Transcriptional regulator" evidence="5">
    <location>
        <begin position="28"/>
        <end position="351"/>
    </location>
</feature>
<dbReference type="PANTHER" id="PTHR38782">
    <property type="match status" value="1"/>
</dbReference>
<feature type="signal peptide" evidence="5">
    <location>
        <begin position="1"/>
        <end position="27"/>
    </location>
</feature>
<sequence length="351" mass="38330">MGDMTSKRFFLQGMALVLGAASLPAVAKGGVSFGPAGAPDWSMETWTALFRKAPKEHSFKGVFIVSMPNVSSVSSSRITHVVHKRDVIERIEALTGQQRITYRRNAQATTVFPDAKIVRHEQLGAQGGVFPGAGDRFKAASAHYRVAPGGRGRIAGFETYTVDFRPLDGWRFGYRVWSDVKTGLVLKLQTLGSDGSVIEQSEFSELALDPAIKADALLAEMQRVPPGYKVVRSKAAVTTPAGEGWSVQDLPAGFEPVTCYKREPAKAHGWLQCVFSDGMASVSIFLERYDPERHRQEGHMSMGATHTLVTRSVDANKTEWWATVVGEVPTTTLRGVLKAMERLPGDKPARP</sequence>
<dbReference type="Pfam" id="PF17188">
    <property type="entry name" value="MucB_RseB_C"/>
    <property type="match status" value="1"/>
</dbReference>
<dbReference type="AlphaFoldDB" id="A0A1Y0EK85"/>
<evidence type="ECO:0000256" key="1">
    <source>
        <dbReference type="ARBA" id="ARBA00004418"/>
    </source>
</evidence>
<evidence type="ECO:0000259" key="7">
    <source>
        <dbReference type="Pfam" id="PF17188"/>
    </source>
</evidence>
<evidence type="ECO:0000256" key="3">
    <source>
        <dbReference type="ARBA" id="ARBA00022729"/>
    </source>
</evidence>
<evidence type="ECO:0000256" key="4">
    <source>
        <dbReference type="ARBA" id="ARBA00022764"/>
    </source>
</evidence>
<evidence type="ECO:0000256" key="2">
    <source>
        <dbReference type="ARBA" id="ARBA00008150"/>
    </source>
</evidence>
<keyword evidence="9" id="KW-1185">Reference proteome</keyword>
<dbReference type="CDD" id="cd16327">
    <property type="entry name" value="RseB"/>
    <property type="match status" value="1"/>
</dbReference>
<proteinExistence type="inferred from homology"/>
<comment type="similarity">
    <text evidence="2">Belongs to the RseB family.</text>
</comment>
<dbReference type="EMBL" id="CP021455">
    <property type="protein sequence ID" value="ARU03848.1"/>
    <property type="molecule type" value="Genomic_DNA"/>
</dbReference>
<dbReference type="KEGG" id="cser:CCO03_03360"/>
<feature type="domain" description="MucB/RseB N-terminal" evidence="6">
    <location>
        <begin position="44"/>
        <end position="218"/>
    </location>
</feature>